<organism evidence="2 3">
    <name type="scientific">Araneus ventricosus</name>
    <name type="common">Orbweaver spider</name>
    <name type="synonym">Epeira ventricosa</name>
    <dbReference type="NCBI Taxonomy" id="182803"/>
    <lineage>
        <taxon>Eukaryota</taxon>
        <taxon>Metazoa</taxon>
        <taxon>Ecdysozoa</taxon>
        <taxon>Arthropoda</taxon>
        <taxon>Chelicerata</taxon>
        <taxon>Arachnida</taxon>
        <taxon>Araneae</taxon>
        <taxon>Araneomorphae</taxon>
        <taxon>Entelegynae</taxon>
        <taxon>Araneoidea</taxon>
        <taxon>Araneidae</taxon>
        <taxon>Araneus</taxon>
    </lineage>
</organism>
<evidence type="ECO:0000313" key="2">
    <source>
        <dbReference type="EMBL" id="GBN55581.1"/>
    </source>
</evidence>
<dbReference type="Pfam" id="PF07727">
    <property type="entry name" value="RVT_2"/>
    <property type="match status" value="1"/>
</dbReference>
<dbReference type="EMBL" id="BGPR01295787">
    <property type="protein sequence ID" value="GBN55581.1"/>
    <property type="molecule type" value="Genomic_DNA"/>
</dbReference>
<dbReference type="Proteomes" id="UP000499080">
    <property type="component" value="Unassembled WGS sequence"/>
</dbReference>
<dbReference type="OrthoDB" id="413361at2759"/>
<evidence type="ECO:0000313" key="3">
    <source>
        <dbReference type="Proteomes" id="UP000499080"/>
    </source>
</evidence>
<gene>
    <name evidence="2" type="ORF">AVEN_40488_1</name>
</gene>
<accession>A0A4Y2PWF4</accession>
<proteinExistence type="predicted"/>
<sequence>MKDTDLSHNSVVEESGASNYEFNSQNAISNRATKIPEKYIVFELYSTYSFISGDDVLTFKDAMQSAKWTEALKRELNSLKKMNTWTEVDLPKNETLIDIKWVFRSKNDGSKKARLVARSFQEKSFSASELCAPVARLSTVRMLISLALQNY</sequence>
<name>A0A4Y2PWF4_ARAVE</name>
<comment type="caution">
    <text evidence="2">The sequence shown here is derived from an EMBL/GenBank/DDBJ whole genome shotgun (WGS) entry which is preliminary data.</text>
</comment>
<protein>
    <recommendedName>
        <fullName evidence="1">Reverse transcriptase Ty1/copia-type domain-containing protein</fullName>
    </recommendedName>
</protein>
<feature type="domain" description="Reverse transcriptase Ty1/copia-type" evidence="1">
    <location>
        <begin position="83"/>
        <end position="149"/>
    </location>
</feature>
<dbReference type="InterPro" id="IPR013103">
    <property type="entry name" value="RVT_2"/>
</dbReference>
<evidence type="ECO:0000259" key="1">
    <source>
        <dbReference type="Pfam" id="PF07727"/>
    </source>
</evidence>
<dbReference type="AlphaFoldDB" id="A0A4Y2PWF4"/>
<reference evidence="2 3" key="1">
    <citation type="journal article" date="2019" name="Sci. Rep.">
        <title>Orb-weaving spider Araneus ventricosus genome elucidates the spidroin gene catalogue.</title>
        <authorList>
            <person name="Kono N."/>
            <person name="Nakamura H."/>
            <person name="Ohtoshi R."/>
            <person name="Moran D.A.P."/>
            <person name="Shinohara A."/>
            <person name="Yoshida Y."/>
            <person name="Fujiwara M."/>
            <person name="Mori M."/>
            <person name="Tomita M."/>
            <person name="Arakawa K."/>
        </authorList>
    </citation>
    <scope>NUCLEOTIDE SEQUENCE [LARGE SCALE GENOMIC DNA]</scope>
</reference>
<keyword evidence="3" id="KW-1185">Reference proteome</keyword>